<dbReference type="PANTHER" id="PTHR20858:SF17">
    <property type="entry name" value="HYDROXYMETHYLPYRIMIDINE_PHOSPHOMETHYLPYRIMIDINE KINASE THI20-RELATED"/>
    <property type="match status" value="1"/>
</dbReference>
<dbReference type="InterPro" id="IPR036206">
    <property type="entry name" value="ThiamineP_synth_sf"/>
</dbReference>
<dbReference type="GO" id="GO:0008902">
    <property type="term" value="F:hydroxymethylpyrimidine kinase activity"/>
    <property type="evidence" value="ECO:0007669"/>
    <property type="project" value="TreeGrafter"/>
</dbReference>
<dbReference type="CDD" id="cd00564">
    <property type="entry name" value="TMP_TenI"/>
    <property type="match status" value="1"/>
</dbReference>
<reference evidence="3 4" key="1">
    <citation type="submission" date="2019-11" db="EMBL/GenBank/DDBJ databases">
        <title>Venatorbacter sp. nov. a predator of Campylobacter and other Gram-negative bacteria.</title>
        <authorList>
            <person name="Saeedi A."/>
            <person name="Cummings N.J."/>
            <person name="Connerton I.F."/>
            <person name="Connerton P.L."/>
        </authorList>
    </citation>
    <scope>NUCLEOTIDE SEQUENCE [LARGE SCALE GENOMIC DNA]</scope>
    <source>
        <strain evidence="3">XL5</strain>
    </source>
</reference>
<dbReference type="InterPro" id="IPR029056">
    <property type="entry name" value="Ribokinase-like"/>
</dbReference>
<dbReference type="Gene3D" id="3.40.1190.20">
    <property type="match status" value="1"/>
</dbReference>
<gene>
    <name evidence="3" type="ORF">GJQ55_08360</name>
</gene>
<name>A0A9X7V2M5_9GAMM</name>
<organism evidence="3 4">
    <name type="scientific">Venatoribacter cucullus</name>
    <dbReference type="NCBI Taxonomy" id="2661630"/>
    <lineage>
        <taxon>Bacteria</taxon>
        <taxon>Pseudomonadati</taxon>
        <taxon>Pseudomonadota</taxon>
        <taxon>Gammaproteobacteria</taxon>
        <taxon>Oceanospirillales</taxon>
        <taxon>Oceanospirillaceae</taxon>
        <taxon>Venatoribacter</taxon>
    </lineage>
</organism>
<dbReference type="Pfam" id="PF08543">
    <property type="entry name" value="Phos_pyr_kin"/>
    <property type="match status" value="1"/>
</dbReference>
<dbReference type="RefSeq" id="WP_228344535.1">
    <property type="nucleotide sequence ID" value="NZ_CP046056.1"/>
</dbReference>
<dbReference type="EMBL" id="CP046056">
    <property type="protein sequence ID" value="QQD24484.1"/>
    <property type="molecule type" value="Genomic_DNA"/>
</dbReference>
<feature type="domain" description="Thiamine phosphate synthase/TenI" evidence="1">
    <location>
        <begin position="317"/>
        <end position="480"/>
    </location>
</feature>
<dbReference type="Proteomes" id="UP000596074">
    <property type="component" value="Chromosome"/>
</dbReference>
<protein>
    <recommendedName>
        <fullName evidence="5">Thiamine-phosphate pyrophosphorylase</fullName>
    </recommendedName>
</protein>
<dbReference type="GO" id="GO:0009228">
    <property type="term" value="P:thiamine biosynthetic process"/>
    <property type="evidence" value="ECO:0007669"/>
    <property type="project" value="UniProtKB-KW"/>
</dbReference>
<dbReference type="KEGG" id="vcw:GJQ55_08360"/>
<dbReference type="GO" id="GO:0005829">
    <property type="term" value="C:cytosol"/>
    <property type="evidence" value="ECO:0007669"/>
    <property type="project" value="TreeGrafter"/>
</dbReference>
<sequence length="509" mass="55105">MTQPPLIWSLTASDSSGGAGSAADLRVAQAMGVDCAVITLAITAQNSAGVQALTLVDTPMLEAQWQSLRQDGWPAVIRLGWLPASVECLRWLLPKLQAFPGQVVWDPVLSASQGGVLQSCWQTPALRQYLMALLQRCRVITPNRTEACLLTGLPVASNLADCAAALQALGAQTVLITGGDSPLDDDVLEDWCFSAAHDHNDELPGPQLLPVFRFRHRHIARQVHGTGCHLAAALACALAQGHSLYDALIQAVTMARLAVRCASHRSSGYDNARAVPLEQATAEDWPLVLPADEEWPDNAFLPAAPLGLYGLVDNLLHLQQLLELGIDSLQWRVKDPGPEYQADTARAIELCRAAGVPLYLNDDWQLALELGAYGVHLGQEDVLTADLPALQRAGIRLGISTHSDWEIARARGVQPSYIAFGPVFPPLSKQLRYPPLGIVQLSRWVSCFQNHPLTCIGGITHQNVAQVLATGISSVAVVTDLRADDALAQRLMQFRRRLPAIRKEALEMV</sequence>
<dbReference type="AlphaFoldDB" id="A0A9X7V2M5"/>
<accession>A0A9X7V2M5</accession>
<dbReference type="SUPFAM" id="SSF51391">
    <property type="entry name" value="Thiamin phosphate synthase"/>
    <property type="match status" value="1"/>
</dbReference>
<dbReference type="InterPro" id="IPR013749">
    <property type="entry name" value="PM/HMP-P_kinase-1"/>
</dbReference>
<evidence type="ECO:0000259" key="1">
    <source>
        <dbReference type="Pfam" id="PF02581"/>
    </source>
</evidence>
<dbReference type="SUPFAM" id="SSF53613">
    <property type="entry name" value="Ribokinase-like"/>
    <property type="match status" value="1"/>
</dbReference>
<dbReference type="GO" id="GO:0008972">
    <property type="term" value="F:phosphomethylpyrimidine kinase activity"/>
    <property type="evidence" value="ECO:0007669"/>
    <property type="project" value="TreeGrafter"/>
</dbReference>
<dbReference type="PANTHER" id="PTHR20858">
    <property type="entry name" value="PHOSPHOMETHYLPYRIMIDINE KINASE"/>
    <property type="match status" value="1"/>
</dbReference>
<dbReference type="InterPro" id="IPR022998">
    <property type="entry name" value="ThiamineP_synth_TenI"/>
</dbReference>
<dbReference type="Gene3D" id="3.20.20.70">
    <property type="entry name" value="Aldolase class I"/>
    <property type="match status" value="1"/>
</dbReference>
<evidence type="ECO:0000259" key="2">
    <source>
        <dbReference type="Pfam" id="PF08543"/>
    </source>
</evidence>
<feature type="domain" description="Pyridoxamine kinase/Phosphomethylpyrimidine kinase" evidence="2">
    <location>
        <begin position="14"/>
        <end position="264"/>
    </location>
</feature>
<evidence type="ECO:0008006" key="5">
    <source>
        <dbReference type="Google" id="ProtNLM"/>
    </source>
</evidence>
<dbReference type="InterPro" id="IPR013785">
    <property type="entry name" value="Aldolase_TIM"/>
</dbReference>
<evidence type="ECO:0000313" key="3">
    <source>
        <dbReference type="EMBL" id="QQD24484.1"/>
    </source>
</evidence>
<evidence type="ECO:0000313" key="4">
    <source>
        <dbReference type="Proteomes" id="UP000596074"/>
    </source>
</evidence>
<keyword evidence="4" id="KW-1185">Reference proteome</keyword>
<proteinExistence type="predicted"/>
<dbReference type="Pfam" id="PF02581">
    <property type="entry name" value="TMP-TENI"/>
    <property type="match status" value="1"/>
</dbReference>